<dbReference type="OrthoDB" id="960695at2"/>
<reference evidence="2 3" key="1">
    <citation type="submission" date="2019-02" db="EMBL/GenBank/DDBJ databases">
        <title>Bacterial novel species Emticicia sp. 17J42-9 isolated from soil.</title>
        <authorList>
            <person name="Jung H.-Y."/>
        </authorList>
    </citation>
    <scope>NUCLEOTIDE SEQUENCE [LARGE SCALE GENOMIC DNA]</scope>
    <source>
        <strain evidence="2 3">17J42-9</strain>
    </source>
</reference>
<evidence type="ECO:0000256" key="1">
    <source>
        <dbReference type="SAM" id="SignalP"/>
    </source>
</evidence>
<sequence length="117" mass="12840">MKNQRLPILLSVFNLLLMLFIAAKPSQENFDKISVKEFELVDKAGVKRASLKTEADGSVIMRLIDNTGTIRVKLGADENGSGLVLLNNSTEVGLHALAKKEGSKLILADKDGKKREY</sequence>
<evidence type="ECO:0000313" key="3">
    <source>
        <dbReference type="Proteomes" id="UP000293162"/>
    </source>
</evidence>
<keyword evidence="3" id="KW-1185">Reference proteome</keyword>
<dbReference type="EMBL" id="SEWF01000006">
    <property type="protein sequence ID" value="RYU96639.1"/>
    <property type="molecule type" value="Genomic_DNA"/>
</dbReference>
<gene>
    <name evidence="2" type="ORF">EWM59_05675</name>
</gene>
<dbReference type="Proteomes" id="UP000293162">
    <property type="component" value="Unassembled WGS sequence"/>
</dbReference>
<comment type="caution">
    <text evidence="2">The sequence shown here is derived from an EMBL/GenBank/DDBJ whole genome shotgun (WGS) entry which is preliminary data.</text>
</comment>
<evidence type="ECO:0000313" key="2">
    <source>
        <dbReference type="EMBL" id="RYU96639.1"/>
    </source>
</evidence>
<dbReference type="AlphaFoldDB" id="A0A4Q5M3J1"/>
<protein>
    <submittedName>
        <fullName evidence="2">Uncharacterized protein</fullName>
    </submittedName>
</protein>
<feature type="chain" id="PRO_5020433600" evidence="1">
    <location>
        <begin position="24"/>
        <end position="117"/>
    </location>
</feature>
<name>A0A4Q5M3J1_9BACT</name>
<accession>A0A4Q5M3J1</accession>
<organism evidence="2 3">
    <name type="scientific">Emticicia agri</name>
    <dbReference type="NCBI Taxonomy" id="2492393"/>
    <lineage>
        <taxon>Bacteria</taxon>
        <taxon>Pseudomonadati</taxon>
        <taxon>Bacteroidota</taxon>
        <taxon>Cytophagia</taxon>
        <taxon>Cytophagales</taxon>
        <taxon>Leadbetterellaceae</taxon>
        <taxon>Emticicia</taxon>
    </lineage>
</organism>
<dbReference type="RefSeq" id="WP_130019974.1">
    <property type="nucleotide sequence ID" value="NZ_SEWF01000006.1"/>
</dbReference>
<keyword evidence="1" id="KW-0732">Signal</keyword>
<feature type="signal peptide" evidence="1">
    <location>
        <begin position="1"/>
        <end position="23"/>
    </location>
</feature>
<proteinExistence type="predicted"/>